<evidence type="ECO:0000259" key="3">
    <source>
        <dbReference type="Pfam" id="PF01464"/>
    </source>
</evidence>
<accession>A0A081BB21</accession>
<sequence>MPRFTGIAAFTACLALSGLGAPSAHAVKAAASTPELKTCISKAAAHYEVPEPLIWLILDVEGGEAGTVSGNSNGTDDLGPMQINTFWLPLIEEHYERPRALLRRQLQNDACFNIAVGTWILRVNIDEAGGNVWQGMGWYHSRTPSHARNYLDRVLAAAERWYGVRPEVSVSFQK</sequence>
<dbReference type="STRING" id="1333998.M2A_1738"/>
<dbReference type="Pfam" id="PF01464">
    <property type="entry name" value="SLT"/>
    <property type="match status" value="1"/>
</dbReference>
<dbReference type="InterPro" id="IPR023346">
    <property type="entry name" value="Lysozyme-like_dom_sf"/>
</dbReference>
<gene>
    <name evidence="4" type="ORF">M2A_1738</name>
</gene>
<name>A0A081BB21_9HYPH</name>
<keyword evidence="2" id="KW-0732">Signal</keyword>
<dbReference type="SUPFAM" id="SSF53955">
    <property type="entry name" value="Lysozyme-like"/>
    <property type="match status" value="1"/>
</dbReference>
<dbReference type="CDD" id="cd13400">
    <property type="entry name" value="LT_IagB-like"/>
    <property type="match status" value="1"/>
</dbReference>
<dbReference type="Gene3D" id="1.10.530.10">
    <property type="match status" value="1"/>
</dbReference>
<dbReference type="Proteomes" id="UP000028702">
    <property type="component" value="Unassembled WGS sequence"/>
</dbReference>
<dbReference type="AlphaFoldDB" id="A0A081BB21"/>
<feature type="chain" id="PRO_5001755056" evidence="2">
    <location>
        <begin position="27"/>
        <end position="174"/>
    </location>
</feature>
<feature type="domain" description="Transglycosylase SLT" evidence="3">
    <location>
        <begin position="39"/>
        <end position="140"/>
    </location>
</feature>
<feature type="signal peptide" evidence="2">
    <location>
        <begin position="1"/>
        <end position="26"/>
    </location>
</feature>
<evidence type="ECO:0000256" key="1">
    <source>
        <dbReference type="ARBA" id="ARBA00009387"/>
    </source>
</evidence>
<proteinExistence type="inferred from homology"/>
<dbReference type="RefSeq" id="WP_052379337.1">
    <property type="nucleotide sequence ID" value="NZ_BBIO01000008.1"/>
</dbReference>
<organism evidence="4 5">
    <name type="scientific">Tepidicaulis marinus</name>
    <dbReference type="NCBI Taxonomy" id="1333998"/>
    <lineage>
        <taxon>Bacteria</taxon>
        <taxon>Pseudomonadati</taxon>
        <taxon>Pseudomonadota</taxon>
        <taxon>Alphaproteobacteria</taxon>
        <taxon>Hyphomicrobiales</taxon>
        <taxon>Parvibaculaceae</taxon>
        <taxon>Tepidicaulis</taxon>
    </lineage>
</organism>
<dbReference type="InterPro" id="IPR008258">
    <property type="entry name" value="Transglycosylase_SLT_dom_1"/>
</dbReference>
<protein>
    <submittedName>
        <fullName evidence="4">Lytic transglycosylase catalytic</fullName>
    </submittedName>
</protein>
<reference evidence="4 5" key="1">
    <citation type="submission" date="2014-07" db="EMBL/GenBank/DDBJ databases">
        <title>Tepidicaulis marinum gen. nov., sp. nov., a novel marine bacterium denitrifying nitrate to nitrous oxide strictly under microaerobic conditions.</title>
        <authorList>
            <person name="Takeuchi M."/>
            <person name="Yamagishi T."/>
            <person name="Kamagata Y."/>
            <person name="Oshima K."/>
            <person name="Hattori M."/>
            <person name="Katayama T."/>
            <person name="Hanada S."/>
            <person name="Tamaki H."/>
            <person name="Marumo K."/>
            <person name="Maeda H."/>
            <person name="Nedachi M."/>
            <person name="Iwasaki W."/>
            <person name="Suwa Y."/>
            <person name="Sakata S."/>
        </authorList>
    </citation>
    <scope>NUCLEOTIDE SEQUENCE [LARGE SCALE GENOMIC DNA]</scope>
    <source>
        <strain evidence="4 5">MA2</strain>
    </source>
</reference>
<comment type="similarity">
    <text evidence="1">Belongs to the virb1 family.</text>
</comment>
<comment type="caution">
    <text evidence="4">The sequence shown here is derived from an EMBL/GenBank/DDBJ whole genome shotgun (WGS) entry which is preliminary data.</text>
</comment>
<evidence type="ECO:0000256" key="2">
    <source>
        <dbReference type="SAM" id="SignalP"/>
    </source>
</evidence>
<evidence type="ECO:0000313" key="5">
    <source>
        <dbReference type="Proteomes" id="UP000028702"/>
    </source>
</evidence>
<keyword evidence="5" id="KW-1185">Reference proteome</keyword>
<dbReference type="eggNOG" id="COG0741">
    <property type="taxonomic scope" value="Bacteria"/>
</dbReference>
<evidence type="ECO:0000313" key="4">
    <source>
        <dbReference type="EMBL" id="GAK45239.1"/>
    </source>
</evidence>
<dbReference type="EMBL" id="BBIO01000008">
    <property type="protein sequence ID" value="GAK45239.1"/>
    <property type="molecule type" value="Genomic_DNA"/>
</dbReference>